<dbReference type="Pfam" id="PF00072">
    <property type="entry name" value="Response_reg"/>
    <property type="match status" value="1"/>
</dbReference>
<evidence type="ECO:0000256" key="1">
    <source>
        <dbReference type="ARBA" id="ARBA00022679"/>
    </source>
</evidence>
<dbReference type="NCBIfam" id="TIGR00229">
    <property type="entry name" value="sensory_box"/>
    <property type="match status" value="1"/>
</dbReference>
<dbReference type="EMBL" id="CP096659">
    <property type="protein sequence ID" value="UPV74022.1"/>
    <property type="molecule type" value="Genomic_DNA"/>
</dbReference>
<keyword evidence="11" id="KW-1185">Reference proteome</keyword>
<dbReference type="AlphaFoldDB" id="A0A8U0HSD6"/>
<dbReference type="GO" id="GO:0000160">
    <property type="term" value="P:phosphorelay signal transduction system"/>
    <property type="evidence" value="ECO:0007669"/>
    <property type="project" value="InterPro"/>
</dbReference>
<name>A0A8U0HSD6_9EURY</name>
<evidence type="ECO:0000313" key="11">
    <source>
        <dbReference type="Proteomes" id="UP000830729"/>
    </source>
</evidence>
<dbReference type="GO" id="GO:0016301">
    <property type="term" value="F:kinase activity"/>
    <property type="evidence" value="ECO:0007669"/>
    <property type="project" value="UniProtKB-KW"/>
</dbReference>
<dbReference type="PROSITE" id="PS50112">
    <property type="entry name" value="PAS"/>
    <property type="match status" value="1"/>
</dbReference>
<dbReference type="InterPro" id="IPR007050">
    <property type="entry name" value="HTH_bacterioopsin"/>
</dbReference>
<dbReference type="CDD" id="cd00156">
    <property type="entry name" value="REC"/>
    <property type="match status" value="1"/>
</dbReference>
<keyword evidence="3" id="KW-0805">Transcription regulation</keyword>
<dbReference type="InterPro" id="IPR001789">
    <property type="entry name" value="Sig_transdc_resp-reg_receiver"/>
</dbReference>
<dbReference type="SMART" id="SM00448">
    <property type="entry name" value="REC"/>
    <property type="match status" value="1"/>
</dbReference>
<dbReference type="KEGG" id="halx:M0R89_15970"/>
<dbReference type="SUPFAM" id="SSF52172">
    <property type="entry name" value="CheY-like"/>
    <property type="match status" value="1"/>
</dbReference>
<dbReference type="PROSITE" id="PS50110">
    <property type="entry name" value="RESPONSE_REGULATORY"/>
    <property type="match status" value="1"/>
</dbReference>
<dbReference type="InterPro" id="IPR000014">
    <property type="entry name" value="PAS"/>
</dbReference>
<proteinExistence type="predicted"/>
<dbReference type="Gene3D" id="3.30.450.40">
    <property type="match status" value="1"/>
</dbReference>
<evidence type="ECO:0000256" key="6">
    <source>
        <dbReference type="SAM" id="MobiDB-lite"/>
    </source>
</evidence>
<dbReference type="RefSeq" id="WP_248650072.1">
    <property type="nucleotide sequence ID" value="NZ_CP096659.1"/>
</dbReference>
<evidence type="ECO:0000259" key="8">
    <source>
        <dbReference type="PROSITE" id="PS50112"/>
    </source>
</evidence>
<feature type="compositionally biased region" description="Basic and acidic residues" evidence="6">
    <location>
        <begin position="1"/>
        <end position="16"/>
    </location>
</feature>
<dbReference type="InterPro" id="IPR013656">
    <property type="entry name" value="PAS_4"/>
</dbReference>
<dbReference type="InterPro" id="IPR000700">
    <property type="entry name" value="PAS-assoc_C"/>
</dbReference>
<feature type="domain" description="PAS" evidence="8">
    <location>
        <begin position="146"/>
        <end position="218"/>
    </location>
</feature>
<dbReference type="InterPro" id="IPR013324">
    <property type="entry name" value="RNA_pol_sigma_r3/r4-like"/>
</dbReference>
<keyword evidence="4" id="KW-0804">Transcription</keyword>
<feature type="domain" description="Response regulatory" evidence="7">
    <location>
        <begin position="23"/>
        <end position="134"/>
    </location>
</feature>
<dbReference type="InterPro" id="IPR035965">
    <property type="entry name" value="PAS-like_dom_sf"/>
</dbReference>
<dbReference type="SUPFAM" id="SSF88659">
    <property type="entry name" value="Sigma3 and sigma4 domains of RNA polymerase sigma factors"/>
    <property type="match status" value="1"/>
</dbReference>
<keyword evidence="1" id="KW-0808">Transferase</keyword>
<sequence>MTSEETARATDERPTEKSGQTVRVLYVDDESPPTALSESEAVALSTLETAAGARDRLAADGNVDCVVSEYELPDGDGLALLEAVRGDHPNLPFVLYTGSGSEAVASEAFGTGATDYLPKDADGETLRERVVRAVASASVETESGVTGDRLRELTNAFPDVAFVLDETGRYLEVLSGPSTQDLQTVEQERLVGKRLHDAFSTEQAERFLDLIDTTLETGEVETIEYEVETDAGERWYEGRTAPLGDTIDGREAVVWVARDVTERRRNERRLAENRDELARLTRINGLVNDILKSLVGSATREEIERIVCEELANSEYYQFAWVGGPWVTDERMAPSVVAGIERERIERLVEATSARTDSENAFSRVVGEDESVVVSDVADSDILSERERELMVEMEMSTAVLVPLTYGTTNYGVLGISGACSGTFGDRELTALEALGEIVAFAINAVKNRNLLLSDTAVELEFRVEDPDRGFGRISADLDCRFSLEGLVGLSGDRLLEYVAVDGASPDAVTDRIADSPTVADYRLVTADDGECLFEIESAESGVSQLVETGTVVTSATAESGVVRCVAEASSDVNVRTVVEEFQTTYPGAELVSKQEVDRPVHTTQEFRQTLAENLTEKQRTALQAAYFAGYYEYPRESTGAEVAESLGVSSPTLHQHLQAAQRKLVGTFLDLQTSGE</sequence>
<keyword evidence="2" id="KW-0418">Kinase</keyword>
<gene>
    <name evidence="10" type="ORF">M0R89_15970</name>
</gene>
<dbReference type="Pfam" id="PF13185">
    <property type="entry name" value="GAF_2"/>
    <property type="match status" value="1"/>
</dbReference>
<evidence type="ECO:0000256" key="2">
    <source>
        <dbReference type="ARBA" id="ARBA00022777"/>
    </source>
</evidence>
<dbReference type="Pfam" id="PF15915">
    <property type="entry name" value="BAT"/>
    <property type="match status" value="1"/>
</dbReference>
<protein>
    <submittedName>
        <fullName evidence="10">Helix-turn-helix domain-containing protein</fullName>
    </submittedName>
</protein>
<dbReference type="Pfam" id="PF08448">
    <property type="entry name" value="PAS_4"/>
    <property type="match status" value="1"/>
</dbReference>
<dbReference type="SUPFAM" id="SSF55781">
    <property type="entry name" value="GAF domain-like"/>
    <property type="match status" value="1"/>
</dbReference>
<evidence type="ECO:0000256" key="4">
    <source>
        <dbReference type="ARBA" id="ARBA00023163"/>
    </source>
</evidence>
<dbReference type="Proteomes" id="UP000830729">
    <property type="component" value="Chromosome"/>
</dbReference>
<dbReference type="InterPro" id="IPR029016">
    <property type="entry name" value="GAF-like_dom_sf"/>
</dbReference>
<dbReference type="CDD" id="cd00130">
    <property type="entry name" value="PAS"/>
    <property type="match status" value="1"/>
</dbReference>
<dbReference type="PANTHER" id="PTHR34236:SF1">
    <property type="entry name" value="DIMETHYL SULFOXIDE REDUCTASE TRANSCRIPTIONAL ACTIVATOR"/>
    <property type="match status" value="1"/>
</dbReference>
<dbReference type="Gene3D" id="3.30.450.20">
    <property type="entry name" value="PAS domain"/>
    <property type="match status" value="1"/>
</dbReference>
<dbReference type="InterPro" id="IPR003018">
    <property type="entry name" value="GAF"/>
</dbReference>
<dbReference type="SUPFAM" id="SSF55785">
    <property type="entry name" value="PYP-like sensor domain (PAS domain)"/>
    <property type="match status" value="1"/>
</dbReference>
<feature type="domain" description="PAC" evidence="9">
    <location>
        <begin position="216"/>
        <end position="272"/>
    </location>
</feature>
<evidence type="ECO:0000256" key="3">
    <source>
        <dbReference type="ARBA" id="ARBA00023015"/>
    </source>
</evidence>
<dbReference type="InterPro" id="IPR031803">
    <property type="entry name" value="BAT_GAF/HTH-assoc"/>
</dbReference>
<dbReference type="Gene3D" id="3.40.50.2300">
    <property type="match status" value="1"/>
</dbReference>
<evidence type="ECO:0000259" key="7">
    <source>
        <dbReference type="PROSITE" id="PS50110"/>
    </source>
</evidence>
<organism evidence="10 11">
    <name type="scientific">Halorussus limi</name>
    <dbReference type="NCBI Taxonomy" id="2938695"/>
    <lineage>
        <taxon>Archaea</taxon>
        <taxon>Methanobacteriati</taxon>
        <taxon>Methanobacteriota</taxon>
        <taxon>Stenosarchaea group</taxon>
        <taxon>Halobacteria</taxon>
        <taxon>Halobacteriales</taxon>
        <taxon>Haladaptataceae</taxon>
        <taxon>Halorussus</taxon>
    </lineage>
</organism>
<feature type="region of interest" description="Disordered" evidence="6">
    <location>
        <begin position="1"/>
        <end position="23"/>
    </location>
</feature>
<dbReference type="Pfam" id="PF04967">
    <property type="entry name" value="HTH_10"/>
    <property type="match status" value="1"/>
</dbReference>
<dbReference type="InterPro" id="IPR011006">
    <property type="entry name" value="CheY-like_superfamily"/>
</dbReference>
<dbReference type="PANTHER" id="PTHR34236">
    <property type="entry name" value="DIMETHYL SULFOXIDE REDUCTASE TRANSCRIPTIONAL ACTIVATOR"/>
    <property type="match status" value="1"/>
</dbReference>
<dbReference type="GeneID" id="72186727"/>
<evidence type="ECO:0000313" key="10">
    <source>
        <dbReference type="EMBL" id="UPV74022.1"/>
    </source>
</evidence>
<dbReference type="PROSITE" id="PS50113">
    <property type="entry name" value="PAC"/>
    <property type="match status" value="1"/>
</dbReference>
<evidence type="ECO:0000256" key="5">
    <source>
        <dbReference type="PROSITE-ProRule" id="PRU00169"/>
    </source>
</evidence>
<accession>A0A8U0HSD6</accession>
<comment type="caution">
    <text evidence="5">Lacks conserved residue(s) required for the propagation of feature annotation.</text>
</comment>
<reference evidence="10 11" key="1">
    <citation type="submission" date="2022-04" db="EMBL/GenBank/DDBJ databases">
        <title>Diverse halophilic archaea isolated from saline environments.</title>
        <authorList>
            <person name="Cui H.-L."/>
        </authorList>
    </citation>
    <scope>NUCLEOTIDE SEQUENCE [LARGE SCALE GENOMIC DNA]</scope>
    <source>
        <strain evidence="10 11">XZYJT49</strain>
    </source>
</reference>
<evidence type="ECO:0000259" key="9">
    <source>
        <dbReference type="PROSITE" id="PS50113"/>
    </source>
</evidence>